<protein>
    <submittedName>
        <fullName evidence="2">Secreted protein</fullName>
    </submittedName>
</protein>
<dbReference type="VEuPathDB" id="FungiDB:MELLADRAFT_124461"/>
<dbReference type="Proteomes" id="UP000001072">
    <property type="component" value="Unassembled WGS sequence"/>
</dbReference>
<dbReference type="AlphaFoldDB" id="F4SC49"/>
<sequence length="129" mass="14487">MNHVRACLYLWALFAAGTAWAKFDVNSDGCPGVHLTLCEAKHKICGAQVKCPRCDKHRECGVSGISTYKCQGCEGIHYVENQHTHNIAVCSSCTEKIREAVRKNLRTLSLYRSNTKNTVRDKTTKEEKN</sequence>
<proteinExistence type="predicted"/>
<dbReference type="RefSeq" id="XP_007418953.1">
    <property type="nucleotide sequence ID" value="XM_007418891.1"/>
</dbReference>
<evidence type="ECO:0000313" key="2">
    <source>
        <dbReference type="EMBL" id="EGF97765.1"/>
    </source>
</evidence>
<keyword evidence="1" id="KW-0732">Signal</keyword>
<keyword evidence="3" id="KW-1185">Reference proteome</keyword>
<dbReference type="GeneID" id="18926769"/>
<organism evidence="3">
    <name type="scientific">Melampsora larici-populina (strain 98AG31 / pathotype 3-4-7)</name>
    <name type="common">Poplar leaf rust fungus</name>
    <dbReference type="NCBI Taxonomy" id="747676"/>
    <lineage>
        <taxon>Eukaryota</taxon>
        <taxon>Fungi</taxon>
        <taxon>Dikarya</taxon>
        <taxon>Basidiomycota</taxon>
        <taxon>Pucciniomycotina</taxon>
        <taxon>Pucciniomycetes</taxon>
        <taxon>Pucciniales</taxon>
        <taxon>Melampsoraceae</taxon>
        <taxon>Melampsora</taxon>
    </lineage>
</organism>
<dbReference type="HOGENOM" id="CLU_160140_0_0_1"/>
<accession>F4SC49</accession>
<dbReference type="KEGG" id="mlr:MELLADRAFT_124461"/>
<feature type="chain" id="PRO_5003316024" evidence="1">
    <location>
        <begin position="22"/>
        <end position="129"/>
    </location>
</feature>
<reference evidence="3" key="1">
    <citation type="journal article" date="2011" name="Proc. Natl. Acad. Sci. U.S.A.">
        <title>Obligate biotrophy features unraveled by the genomic analysis of rust fungi.</title>
        <authorList>
            <person name="Duplessis S."/>
            <person name="Cuomo C.A."/>
            <person name="Lin Y.-C."/>
            <person name="Aerts A."/>
            <person name="Tisserant E."/>
            <person name="Veneault-Fourrey C."/>
            <person name="Joly D.L."/>
            <person name="Hacquard S."/>
            <person name="Amselem J."/>
            <person name="Cantarel B.L."/>
            <person name="Chiu R."/>
            <person name="Coutinho P.M."/>
            <person name="Feau N."/>
            <person name="Field M."/>
            <person name="Frey P."/>
            <person name="Gelhaye E."/>
            <person name="Goldberg J."/>
            <person name="Grabherr M.G."/>
            <person name="Kodira C.D."/>
            <person name="Kohler A."/>
            <person name="Kuees U."/>
            <person name="Lindquist E.A."/>
            <person name="Lucas S.M."/>
            <person name="Mago R."/>
            <person name="Mauceli E."/>
            <person name="Morin E."/>
            <person name="Murat C."/>
            <person name="Pangilinan J.L."/>
            <person name="Park R."/>
            <person name="Pearson M."/>
            <person name="Quesneville H."/>
            <person name="Rouhier N."/>
            <person name="Sakthikumar S."/>
            <person name="Salamov A.A."/>
            <person name="Schmutz J."/>
            <person name="Selles B."/>
            <person name="Shapiro H."/>
            <person name="Tanguay P."/>
            <person name="Tuskan G.A."/>
            <person name="Henrissat B."/>
            <person name="Van de Peer Y."/>
            <person name="Rouze P."/>
            <person name="Ellis J.G."/>
            <person name="Dodds P.N."/>
            <person name="Schein J.E."/>
            <person name="Zhong S."/>
            <person name="Hamelin R.C."/>
            <person name="Grigoriev I.V."/>
            <person name="Szabo L.J."/>
            <person name="Martin F."/>
        </authorList>
    </citation>
    <scope>NUCLEOTIDE SEQUENCE [LARGE SCALE GENOMIC DNA]</scope>
    <source>
        <strain evidence="3">98AG31 / pathotype 3-4-7</strain>
    </source>
</reference>
<evidence type="ECO:0000313" key="3">
    <source>
        <dbReference type="Proteomes" id="UP000001072"/>
    </source>
</evidence>
<dbReference type="InParanoid" id="F4SC49"/>
<gene>
    <name evidence="2" type="ORF">MELLADRAFT_124461</name>
</gene>
<feature type="signal peptide" evidence="1">
    <location>
        <begin position="1"/>
        <end position="21"/>
    </location>
</feature>
<evidence type="ECO:0000256" key="1">
    <source>
        <dbReference type="SAM" id="SignalP"/>
    </source>
</evidence>
<name>F4SC49_MELLP</name>
<dbReference type="EMBL" id="GL883200">
    <property type="protein sequence ID" value="EGF97765.1"/>
    <property type="molecule type" value="Genomic_DNA"/>
</dbReference>